<evidence type="ECO:0000256" key="1">
    <source>
        <dbReference type="SAM" id="SignalP"/>
    </source>
</evidence>
<protein>
    <recommendedName>
        <fullName evidence="4">Aggregation factor core</fullName>
    </recommendedName>
</protein>
<organism evidence="2 3">
    <name type="scientific">Marinomonas maritima</name>
    <dbReference type="NCBI Taxonomy" id="2940935"/>
    <lineage>
        <taxon>Bacteria</taxon>
        <taxon>Pseudomonadati</taxon>
        <taxon>Pseudomonadota</taxon>
        <taxon>Gammaproteobacteria</taxon>
        <taxon>Oceanospirillales</taxon>
        <taxon>Oceanospirillaceae</taxon>
        <taxon>Marinomonas</taxon>
    </lineage>
</organism>
<accession>A0ABT5WAW3</accession>
<keyword evidence="3" id="KW-1185">Reference proteome</keyword>
<comment type="caution">
    <text evidence="2">The sequence shown here is derived from an EMBL/GenBank/DDBJ whole genome shotgun (WGS) entry which is preliminary data.</text>
</comment>
<feature type="chain" id="PRO_5046390236" description="Aggregation factor core" evidence="1">
    <location>
        <begin position="24"/>
        <end position="173"/>
    </location>
</feature>
<proteinExistence type="predicted"/>
<dbReference type="EMBL" id="JAMZEG020000001">
    <property type="protein sequence ID" value="MDE8601847.1"/>
    <property type="molecule type" value="Genomic_DNA"/>
</dbReference>
<evidence type="ECO:0008006" key="4">
    <source>
        <dbReference type="Google" id="ProtNLM"/>
    </source>
</evidence>
<keyword evidence="1" id="KW-0732">Signal</keyword>
<name>A0ABT5WAW3_9GAMM</name>
<sequence>MMRNVRLPIVASVCLLAGQLAHANIEVTFVESAPKDQFILHNTSQCTLKNLTVHLDLSNSVGHLIFDTTATGAGVEVFQPFEVKKGNLKLISASDVKDGDSTLSLSIENIAANDSVSFTIDVDDTLTQSELGNIRVSGSEITNALIEITTEGQQTFSAMFDNKGKALVSLPSC</sequence>
<feature type="signal peptide" evidence="1">
    <location>
        <begin position="1"/>
        <end position="23"/>
    </location>
</feature>
<dbReference type="Proteomes" id="UP001139522">
    <property type="component" value="Unassembled WGS sequence"/>
</dbReference>
<dbReference type="RefSeq" id="WP_275564903.1">
    <property type="nucleotide sequence ID" value="NZ_JAMZEG020000001.1"/>
</dbReference>
<reference evidence="2" key="1">
    <citation type="submission" date="2023-01" db="EMBL/GenBank/DDBJ databases">
        <title>Psychroserpens sp. MSW6 and Marinomonas sp. RSW2, isolated from seawater.</title>
        <authorList>
            <person name="Kristyanto S."/>
            <person name="Jung J."/>
            <person name="Kim J.M."/>
            <person name="Jeon C.O."/>
        </authorList>
    </citation>
    <scope>NUCLEOTIDE SEQUENCE</scope>
    <source>
        <strain evidence="2">RSW2</strain>
    </source>
</reference>
<evidence type="ECO:0000313" key="3">
    <source>
        <dbReference type="Proteomes" id="UP001139522"/>
    </source>
</evidence>
<evidence type="ECO:0000313" key="2">
    <source>
        <dbReference type="EMBL" id="MDE8601847.1"/>
    </source>
</evidence>
<gene>
    <name evidence="2" type="ORF">M3I01_002740</name>
</gene>